<dbReference type="SUPFAM" id="SSF54427">
    <property type="entry name" value="NTF2-like"/>
    <property type="match status" value="1"/>
</dbReference>
<evidence type="ECO:0000259" key="6">
    <source>
        <dbReference type="PROSITE" id="PS50177"/>
    </source>
</evidence>
<dbReference type="InterPro" id="IPR032710">
    <property type="entry name" value="NTF2-like_dom_sf"/>
</dbReference>
<dbReference type="InterPro" id="IPR000504">
    <property type="entry name" value="RRM_dom"/>
</dbReference>
<feature type="domain" description="NTF2" evidence="6">
    <location>
        <begin position="12"/>
        <end position="139"/>
    </location>
</feature>
<dbReference type="PROSITE" id="PS50102">
    <property type="entry name" value="RRM"/>
    <property type="match status" value="1"/>
</dbReference>
<evidence type="ECO:0000256" key="3">
    <source>
        <dbReference type="PROSITE-ProRule" id="PRU00176"/>
    </source>
</evidence>
<dbReference type="GO" id="GO:0010494">
    <property type="term" value="C:cytoplasmic stress granule"/>
    <property type="evidence" value="ECO:0007669"/>
    <property type="project" value="UniProtKB-SubCell"/>
</dbReference>
<dbReference type="EMBL" id="OE001269">
    <property type="protein sequence ID" value="CAD7456409.1"/>
    <property type="molecule type" value="Genomic_DNA"/>
</dbReference>
<dbReference type="PANTHER" id="PTHR10693">
    <property type="entry name" value="RAS GTPASE-ACTIVATING PROTEIN-BINDING PROTEIN"/>
    <property type="match status" value="1"/>
</dbReference>
<dbReference type="GO" id="GO:0005829">
    <property type="term" value="C:cytosol"/>
    <property type="evidence" value="ECO:0007669"/>
    <property type="project" value="TreeGrafter"/>
</dbReference>
<feature type="region of interest" description="Disordered" evidence="4">
    <location>
        <begin position="308"/>
        <end position="328"/>
    </location>
</feature>
<feature type="compositionally biased region" description="Gly residues" evidence="4">
    <location>
        <begin position="401"/>
        <end position="410"/>
    </location>
</feature>
<feature type="region of interest" description="Disordered" evidence="4">
    <location>
        <begin position="554"/>
        <end position="633"/>
    </location>
</feature>
<dbReference type="Pfam" id="PF02136">
    <property type="entry name" value="NTF2"/>
    <property type="match status" value="2"/>
</dbReference>
<dbReference type="Gene3D" id="3.10.450.50">
    <property type="match status" value="1"/>
</dbReference>
<feature type="region of interest" description="Disordered" evidence="4">
    <location>
        <begin position="248"/>
        <end position="267"/>
    </location>
</feature>
<dbReference type="Gene3D" id="3.30.70.330">
    <property type="match status" value="1"/>
</dbReference>
<dbReference type="InterPro" id="IPR018222">
    <property type="entry name" value="Nuclear_transport_factor_2_euk"/>
</dbReference>
<keyword evidence="2 3" id="KW-0694">RNA-binding</keyword>
<dbReference type="GO" id="GO:1990904">
    <property type="term" value="C:ribonucleoprotein complex"/>
    <property type="evidence" value="ECO:0007669"/>
    <property type="project" value="TreeGrafter"/>
</dbReference>
<dbReference type="CDD" id="cd00780">
    <property type="entry name" value="NTF2"/>
    <property type="match status" value="1"/>
</dbReference>
<dbReference type="PANTHER" id="PTHR10693:SF20">
    <property type="entry name" value="AT27578P"/>
    <property type="match status" value="1"/>
</dbReference>
<gene>
    <name evidence="7" type="ORF">TTEB3V08_LOCUS4439</name>
</gene>
<evidence type="ECO:0000313" key="7">
    <source>
        <dbReference type="EMBL" id="CAD7456409.1"/>
    </source>
</evidence>
<evidence type="ECO:0000259" key="5">
    <source>
        <dbReference type="PROSITE" id="PS50102"/>
    </source>
</evidence>
<dbReference type="AlphaFoldDB" id="A0A7R9FN59"/>
<reference evidence="7" key="1">
    <citation type="submission" date="2020-11" db="EMBL/GenBank/DDBJ databases">
        <authorList>
            <person name="Tran Van P."/>
        </authorList>
    </citation>
    <scope>NUCLEOTIDE SEQUENCE</scope>
</reference>
<feature type="region of interest" description="Disordered" evidence="4">
    <location>
        <begin position="147"/>
        <end position="189"/>
    </location>
</feature>
<feature type="compositionally biased region" description="Basic and acidic residues" evidence="4">
    <location>
        <begin position="310"/>
        <end position="322"/>
    </location>
</feature>
<dbReference type="InterPro" id="IPR012677">
    <property type="entry name" value="Nucleotide-bd_a/b_plait_sf"/>
</dbReference>
<protein>
    <submittedName>
        <fullName evidence="7">Uncharacterized protein</fullName>
    </submittedName>
</protein>
<dbReference type="SUPFAM" id="SSF54928">
    <property type="entry name" value="RNA-binding domain, RBD"/>
    <property type="match status" value="1"/>
</dbReference>
<dbReference type="GO" id="GO:0003729">
    <property type="term" value="F:mRNA binding"/>
    <property type="evidence" value="ECO:0007669"/>
    <property type="project" value="TreeGrafter"/>
</dbReference>
<dbReference type="Pfam" id="PF00076">
    <property type="entry name" value="RRM_1"/>
    <property type="match status" value="1"/>
</dbReference>
<comment type="subcellular location">
    <subcellularLocation>
        <location evidence="1">Cytoplasm</location>
        <location evidence="1">Stress granule</location>
    </subcellularLocation>
</comment>
<proteinExistence type="predicted"/>
<evidence type="ECO:0000256" key="1">
    <source>
        <dbReference type="ARBA" id="ARBA00004210"/>
    </source>
</evidence>
<feature type="compositionally biased region" description="Gly residues" evidence="4">
    <location>
        <begin position="609"/>
        <end position="625"/>
    </location>
</feature>
<evidence type="ECO:0000256" key="2">
    <source>
        <dbReference type="ARBA" id="ARBA00022884"/>
    </source>
</evidence>
<dbReference type="PROSITE" id="PS50177">
    <property type="entry name" value="NTF2_DOMAIN"/>
    <property type="match status" value="1"/>
</dbReference>
<feature type="compositionally biased region" description="Gly residues" evidence="4">
    <location>
        <begin position="568"/>
        <end position="602"/>
    </location>
</feature>
<name>A0A7R9FN59_9NEOP</name>
<organism evidence="7">
    <name type="scientific">Timema tahoe</name>
    <dbReference type="NCBI Taxonomy" id="61484"/>
    <lineage>
        <taxon>Eukaryota</taxon>
        <taxon>Metazoa</taxon>
        <taxon>Ecdysozoa</taxon>
        <taxon>Arthropoda</taxon>
        <taxon>Hexapoda</taxon>
        <taxon>Insecta</taxon>
        <taxon>Pterygota</taxon>
        <taxon>Neoptera</taxon>
        <taxon>Polyneoptera</taxon>
        <taxon>Phasmatodea</taxon>
        <taxon>Timematodea</taxon>
        <taxon>Timematoidea</taxon>
        <taxon>Timematidae</taxon>
        <taxon>Timema</taxon>
    </lineage>
</organism>
<dbReference type="SMART" id="SM00360">
    <property type="entry name" value="RRM"/>
    <property type="match status" value="1"/>
</dbReference>
<feature type="region of interest" description="Disordered" evidence="4">
    <location>
        <begin position="353"/>
        <end position="438"/>
    </location>
</feature>
<dbReference type="InterPro" id="IPR039539">
    <property type="entry name" value="Ras_GTPase_bind_prot"/>
</dbReference>
<evidence type="ECO:0000256" key="4">
    <source>
        <dbReference type="SAM" id="MobiDB-lite"/>
    </source>
</evidence>
<dbReference type="InterPro" id="IPR002075">
    <property type="entry name" value="NTF2_dom"/>
</dbReference>
<feature type="compositionally biased region" description="Low complexity" evidence="4">
    <location>
        <begin position="391"/>
        <end position="400"/>
    </location>
</feature>
<feature type="domain" description="RRM" evidence="5">
    <location>
        <begin position="456"/>
        <end position="559"/>
    </location>
</feature>
<dbReference type="InterPro" id="IPR035979">
    <property type="entry name" value="RBD_domain_sf"/>
</dbReference>
<sequence>MCSKQTIQTITVDKFYNNNSSFVHGGLDASNRETKHVVGQKQIHQKIQQLNFMDCHAKISKVDSQATLGDGVVVQLGQREKLAPPFRNAGLSCRGMNPLEKVTGELSNSGEPMRRFTQTFVLAAQSPLKYYVHNDIFRYQDMIFSDEECEQDSGRSEPEEELEPERSPSLDNMPSNQHLSGPPPQQTMTAYYNNANAVVSSAVVPPTLITQPLAPPHQMNGSVHLEEVMAPTVVVVPLPQPQPTLPHTMQTLSSQQQPPPMSSLPTSHLAAPVHAPVVIQDESEDDQELGPNEEVGEVEALENLELEESMESKHESQDETHLEPVSNEPKTYATLLKSGGIGGVGTPLFASTISSSPQLPAKPATSPPPVSRTYEPRVMDSGPTSGLPGSMGPAGMQGQRGARGGRGGAAVRGMMRNDRVGPGRGSFNEDSGPMLGADGDRRRSGVNMTQQYSDNQQLFLGNLPHAATEDDLKQLFSKFGAVIDLRIHSKTNNKGMNGNRVPNYGFITFEEPSTVQAVLSSRVSQELPHTCTAQAILSSHPIFYPDQNGQKLNVEEKKTRPRQSMDGGRMGSGGDNMMGGGRTNPGMGPRPGVGGPGGMMRGMPHRGGGRGGFARGDGRGGGISRGSGNYQRR</sequence>
<accession>A0A7R9FN59</accession>